<sequence>MTDNIQTITPTAIADPEEARPVHIQYGDVKMDLPRLDDSANLPTSVIIVGLTAVSRGWKNLTQEEKINFMATILTYLVREYPLIERELDTKSGDKIADIGRIIDAWAQAGKTDPKA</sequence>
<comment type="caution">
    <text evidence="1">The sequence shown here is derived from an EMBL/GenBank/DDBJ whole genome shotgun (WGS) entry which is preliminary data.</text>
</comment>
<protein>
    <submittedName>
        <fullName evidence="1">Uncharacterized protein</fullName>
    </submittedName>
</protein>
<evidence type="ECO:0000313" key="1">
    <source>
        <dbReference type="EMBL" id="KAB5746952.1"/>
    </source>
</evidence>
<name>A0A7J5MXY8_BIFAD</name>
<proteinExistence type="predicted"/>
<gene>
    <name evidence="1" type="ORF">GA752_05055</name>
</gene>
<dbReference type="GeneID" id="303203544"/>
<accession>A0A7J5MXY8</accession>
<evidence type="ECO:0000313" key="2">
    <source>
        <dbReference type="Proteomes" id="UP000437631"/>
    </source>
</evidence>
<dbReference type="RefSeq" id="WP_026502490.1">
    <property type="nucleotide sequence ID" value="NZ_CP097281.1"/>
</dbReference>
<dbReference type="AlphaFoldDB" id="A0A7J5MXY8"/>
<organism evidence="1 2">
    <name type="scientific">Bifidobacterium adolescentis</name>
    <dbReference type="NCBI Taxonomy" id="1680"/>
    <lineage>
        <taxon>Bacteria</taxon>
        <taxon>Bacillati</taxon>
        <taxon>Actinomycetota</taxon>
        <taxon>Actinomycetes</taxon>
        <taxon>Bifidobacteriales</taxon>
        <taxon>Bifidobacteriaceae</taxon>
        <taxon>Bifidobacterium</taxon>
    </lineage>
</organism>
<dbReference type="EMBL" id="WDLT01000004">
    <property type="protein sequence ID" value="KAB5746952.1"/>
    <property type="molecule type" value="Genomic_DNA"/>
</dbReference>
<reference evidence="1 2" key="1">
    <citation type="journal article" date="2019" name="Nat. Med.">
        <title>A library of human gut bacterial isolates paired with longitudinal multiomics data enables mechanistic microbiome research.</title>
        <authorList>
            <person name="Poyet M."/>
            <person name="Groussin M."/>
            <person name="Gibbons S.M."/>
            <person name="Avila-Pacheco J."/>
            <person name="Jiang X."/>
            <person name="Kearney S.M."/>
            <person name="Perrotta A.R."/>
            <person name="Berdy B."/>
            <person name="Zhao S."/>
            <person name="Lieberman T.D."/>
            <person name="Swanson P.K."/>
            <person name="Smith M."/>
            <person name="Roesemann S."/>
            <person name="Alexander J.E."/>
            <person name="Rich S.A."/>
            <person name="Livny J."/>
            <person name="Vlamakis H."/>
            <person name="Clish C."/>
            <person name="Bullock K."/>
            <person name="Deik A."/>
            <person name="Scott J."/>
            <person name="Pierce K.A."/>
            <person name="Xavier R.J."/>
            <person name="Alm E.J."/>
        </authorList>
    </citation>
    <scope>NUCLEOTIDE SEQUENCE [LARGE SCALE GENOMIC DNA]</scope>
    <source>
        <strain evidence="1 2">BIOML-A190</strain>
    </source>
</reference>
<dbReference type="Proteomes" id="UP000437631">
    <property type="component" value="Unassembled WGS sequence"/>
</dbReference>